<comment type="caution">
    <text evidence="3">The sequence shown here is derived from an EMBL/GenBank/DDBJ whole genome shotgun (WGS) entry which is preliminary data.</text>
</comment>
<proteinExistence type="predicted"/>
<gene>
    <name evidence="3" type="ORF">EAS64_13430</name>
</gene>
<dbReference type="SUPFAM" id="SSF48317">
    <property type="entry name" value="Acid phosphatase/Vanadium-dependent haloperoxidase"/>
    <property type="match status" value="1"/>
</dbReference>
<dbReference type="InterPro" id="IPR000326">
    <property type="entry name" value="PAP2/HPO"/>
</dbReference>
<keyword evidence="4" id="KW-1185">Reference proteome</keyword>
<feature type="transmembrane region" description="Helical" evidence="1">
    <location>
        <begin position="125"/>
        <end position="146"/>
    </location>
</feature>
<evidence type="ECO:0000256" key="1">
    <source>
        <dbReference type="SAM" id="Phobius"/>
    </source>
</evidence>
<feature type="transmembrane region" description="Helical" evidence="1">
    <location>
        <begin position="158"/>
        <end position="180"/>
    </location>
</feature>
<dbReference type="Gene3D" id="1.20.144.10">
    <property type="entry name" value="Phosphatidic acid phosphatase type 2/haloperoxidase"/>
    <property type="match status" value="1"/>
</dbReference>
<dbReference type="InterPro" id="IPR036938">
    <property type="entry name" value="PAP2/HPO_sf"/>
</dbReference>
<reference evidence="3 4" key="1">
    <citation type="submission" date="2018-11" db="EMBL/GenBank/DDBJ databases">
        <title>Trebonia kvetii gen.nov., sp.nov., a novel acidophilic actinobacterium, and proposal of the new actinobacterial family Treboniaceae fam. nov.</title>
        <authorList>
            <person name="Rapoport D."/>
            <person name="Sagova-Mareckova M."/>
            <person name="Sedlacek I."/>
            <person name="Provaznik J."/>
            <person name="Kralova S."/>
            <person name="Pavlinic D."/>
            <person name="Benes V."/>
            <person name="Kopecky J."/>
        </authorList>
    </citation>
    <scope>NUCLEOTIDE SEQUENCE [LARGE SCALE GENOMIC DNA]</scope>
    <source>
        <strain evidence="3 4">15Tr583</strain>
    </source>
</reference>
<accession>A0A6P2C2W8</accession>
<protein>
    <submittedName>
        <fullName evidence="3">Phosphatase PAP2 family protein</fullName>
    </submittedName>
</protein>
<evidence type="ECO:0000313" key="4">
    <source>
        <dbReference type="Proteomes" id="UP000460272"/>
    </source>
</evidence>
<feature type="transmembrane region" description="Helical" evidence="1">
    <location>
        <begin position="95"/>
        <end position="113"/>
    </location>
</feature>
<keyword evidence="1" id="KW-1133">Transmembrane helix</keyword>
<organism evidence="3 4">
    <name type="scientific">Trebonia kvetii</name>
    <dbReference type="NCBI Taxonomy" id="2480626"/>
    <lineage>
        <taxon>Bacteria</taxon>
        <taxon>Bacillati</taxon>
        <taxon>Actinomycetota</taxon>
        <taxon>Actinomycetes</taxon>
        <taxon>Streptosporangiales</taxon>
        <taxon>Treboniaceae</taxon>
        <taxon>Trebonia</taxon>
    </lineage>
</organism>
<feature type="transmembrane region" description="Helical" evidence="1">
    <location>
        <begin position="192"/>
        <end position="213"/>
    </location>
</feature>
<name>A0A6P2C2W8_9ACTN</name>
<keyword evidence="1" id="KW-0472">Membrane</keyword>
<dbReference type="EMBL" id="RPFW01000002">
    <property type="protein sequence ID" value="TVZ05528.1"/>
    <property type="molecule type" value="Genomic_DNA"/>
</dbReference>
<dbReference type="OrthoDB" id="5289372at2"/>
<evidence type="ECO:0000259" key="2">
    <source>
        <dbReference type="SMART" id="SM00014"/>
    </source>
</evidence>
<dbReference type="Pfam" id="PF01569">
    <property type="entry name" value="PAP2"/>
    <property type="match status" value="1"/>
</dbReference>
<keyword evidence="1" id="KW-0812">Transmembrane</keyword>
<dbReference type="RefSeq" id="WP_145853229.1">
    <property type="nucleotide sequence ID" value="NZ_RPFW01000002.1"/>
</dbReference>
<sequence>MRQDGRPLLRDLRQSRAWPVLATCLVAIATLGLLLRGQARPDGFDSVVDTTMVASLGGHRGILAWFAQPGSTIPLIAVSAAIAAGCLIARRPNGAVLAVTAVPVTAFLNDTVLKHLVGRTHLGQLSFPSGHTASAMTLATVLGVLLHDPARRTATRVVRTAFVVVACAVTALVAVGVIGLRWHYFTDTVGGVALGTGTVLALALLIDLVPAALRRFSSWRAMHGAS</sequence>
<evidence type="ECO:0000313" key="3">
    <source>
        <dbReference type="EMBL" id="TVZ05528.1"/>
    </source>
</evidence>
<feature type="transmembrane region" description="Helical" evidence="1">
    <location>
        <begin position="63"/>
        <end position="88"/>
    </location>
</feature>
<dbReference type="AlphaFoldDB" id="A0A6P2C2W8"/>
<dbReference type="Proteomes" id="UP000460272">
    <property type="component" value="Unassembled WGS sequence"/>
</dbReference>
<feature type="domain" description="Phosphatidic acid phosphatase type 2/haloperoxidase" evidence="2">
    <location>
        <begin position="95"/>
        <end position="203"/>
    </location>
</feature>
<dbReference type="SMART" id="SM00014">
    <property type="entry name" value="acidPPc"/>
    <property type="match status" value="1"/>
</dbReference>